<evidence type="ECO:0000256" key="1">
    <source>
        <dbReference type="SAM" id="MobiDB-lite"/>
    </source>
</evidence>
<dbReference type="InterPro" id="IPR015943">
    <property type="entry name" value="WD40/YVTN_repeat-like_dom_sf"/>
</dbReference>
<dbReference type="Gene3D" id="2.130.10.10">
    <property type="entry name" value="YVTN repeat-like/Quinoprotein amine dehydrogenase"/>
    <property type="match status" value="1"/>
</dbReference>
<dbReference type="Gene3D" id="3.30.10.20">
    <property type="match status" value="1"/>
</dbReference>
<dbReference type="Pfam" id="PF03793">
    <property type="entry name" value="PASTA"/>
    <property type="match status" value="1"/>
</dbReference>
<dbReference type="SUPFAM" id="SSF50974">
    <property type="entry name" value="Nitrous oxide reductase, N-terminal domain"/>
    <property type="match status" value="1"/>
</dbReference>
<feature type="compositionally biased region" description="Pro residues" evidence="1">
    <location>
        <begin position="413"/>
        <end position="425"/>
    </location>
</feature>
<sequence length="893" mass="89615">MRGLSRGRRPSAAAVVSAVAVAVPVVLVGTAGQGNPVAELLQETGTVWIASPDQGLLSLIDGSSQELAASVRVTIPAGPLDVTQAGPSAYVTDVAAGTVTRLDGATYAPSSPFLLGTPGGGTSVLTGGDALFVVDAAERTATQLDPTTLRTGETVSLAAEPGAGQTVVDDDGRLWAVDAGGGGLTWVDGTRQGVIRDVDPQSVVVLVQGRPAVVDVANRRVARVDRGGVQAWGCLDVRPEDQVRVLGSHTRPEVYAAVPSTGTVVVAAVDRDDCSGVVPVAEPGTNDFGALAQSGAYLFVPNRTDGTTTVVDTRTGTRVVAFPLTPPGNDVQLVAKDGLVFYNDLDSHVSGVLTFADGSWVQGPSIDKYDPTTGQPVTVETPTGPSDGSVAGTPPASGLPAAPDAVTQTPDGSAPPTPAPEPTDPTPDTTQPPIGPPPTPSGAPSAPTAAVPSRPGSGAATGPPPAPDVLAVGTLTATPATIGADGTTTLTAPVANTEGAHWAVTVRAQDCDFAQTTPMAAVPQGEVFTTSLGPLSSECLGVHAVEMVLVGPTGTAAASTTLELVADPASTPAVSGLACAPVTPAPEEAITCTADETVVGRRATWTWSVADSVSGETVLSPSVRSAGEPFVVTVPHPSRYTVTLSVRYKGSVDEATAEISTTTTVPDVTGMSVDQATETLASAGLGASASTEASNAVAAGTVLRSEPGGGSVVVFGDAVGVVVSGGSNPPVNLYDRAWGATWASGAGALAFPGTDGDPRGGAILYGWAVLEDGSAPPVLSMHPEWVTGGWIEGTYTLDAPVLAGDRFRATVGFVAVTGATSAGVVTFRVIAVMPNDDRVEVHAVADTGADGVLRAIDVDLSRVAGARRIVLRVEAGETAAQDWAAWISPTISP</sequence>
<organism evidence="3 4">
    <name type="scientific">Cellulomonas xylanilytica</name>
    <dbReference type="NCBI Taxonomy" id="233583"/>
    <lineage>
        <taxon>Bacteria</taxon>
        <taxon>Bacillati</taxon>
        <taxon>Actinomycetota</taxon>
        <taxon>Actinomycetes</taxon>
        <taxon>Micrococcales</taxon>
        <taxon>Cellulomonadaceae</taxon>
        <taxon>Cellulomonas</taxon>
    </lineage>
</organism>
<dbReference type="CDD" id="cd06577">
    <property type="entry name" value="PASTA_pknB"/>
    <property type="match status" value="1"/>
</dbReference>
<dbReference type="PROSITE" id="PS51178">
    <property type="entry name" value="PASTA"/>
    <property type="match status" value="1"/>
</dbReference>
<dbReference type="RefSeq" id="WP_146925318.1">
    <property type="nucleotide sequence ID" value="NZ_BJUB01000001.1"/>
</dbReference>
<dbReference type="AlphaFoldDB" id="A0A510UYS9"/>
<dbReference type="Gene3D" id="2.60.120.1060">
    <property type="entry name" value="NPCBM/NEW2 domain"/>
    <property type="match status" value="1"/>
</dbReference>
<keyword evidence="4" id="KW-1185">Reference proteome</keyword>
<accession>A0A510UYS9</accession>
<evidence type="ECO:0000313" key="3">
    <source>
        <dbReference type="EMBL" id="GEK19822.1"/>
    </source>
</evidence>
<comment type="caution">
    <text evidence="3">The sequence shown here is derived from an EMBL/GenBank/DDBJ whole genome shotgun (WGS) entry which is preliminary data.</text>
</comment>
<protein>
    <recommendedName>
        <fullName evidence="2">PASTA domain-containing protein</fullName>
    </recommendedName>
</protein>
<dbReference type="InterPro" id="IPR038637">
    <property type="entry name" value="NPCBM_sf"/>
</dbReference>
<dbReference type="InterPro" id="IPR005543">
    <property type="entry name" value="PASTA_dom"/>
</dbReference>
<feature type="domain" description="PASTA" evidence="2">
    <location>
        <begin position="659"/>
        <end position="725"/>
    </location>
</feature>
<dbReference type="Proteomes" id="UP000321118">
    <property type="component" value="Unassembled WGS sequence"/>
</dbReference>
<proteinExistence type="predicted"/>
<dbReference type="OrthoDB" id="3202743at2"/>
<feature type="compositionally biased region" description="Low complexity" evidence="1">
    <location>
        <begin position="442"/>
        <end position="461"/>
    </location>
</feature>
<dbReference type="EMBL" id="BJUB01000001">
    <property type="protein sequence ID" value="GEK19822.1"/>
    <property type="molecule type" value="Genomic_DNA"/>
</dbReference>
<feature type="compositionally biased region" description="Polar residues" evidence="1">
    <location>
        <begin position="372"/>
        <end position="386"/>
    </location>
</feature>
<name>A0A510UYS9_9CELL</name>
<reference evidence="3 4" key="1">
    <citation type="submission" date="2019-07" db="EMBL/GenBank/DDBJ databases">
        <title>Whole genome shotgun sequence of Cellulomonas xylanilytica NBRC 101102.</title>
        <authorList>
            <person name="Hosoyama A."/>
            <person name="Uohara A."/>
            <person name="Ohji S."/>
            <person name="Ichikawa N."/>
        </authorList>
    </citation>
    <scope>NUCLEOTIDE SEQUENCE [LARGE SCALE GENOMIC DNA]</scope>
    <source>
        <strain evidence="3 4">NBRC 101102</strain>
    </source>
</reference>
<dbReference type="SMART" id="SM00740">
    <property type="entry name" value="PASTA"/>
    <property type="match status" value="1"/>
</dbReference>
<gene>
    <name evidence="3" type="ORF">CXY01_03420</name>
</gene>
<feature type="region of interest" description="Disordered" evidence="1">
    <location>
        <begin position="360"/>
        <end position="469"/>
    </location>
</feature>
<dbReference type="InterPro" id="IPR011045">
    <property type="entry name" value="N2O_reductase_N"/>
</dbReference>
<evidence type="ECO:0000313" key="4">
    <source>
        <dbReference type="Proteomes" id="UP000321118"/>
    </source>
</evidence>
<evidence type="ECO:0000259" key="2">
    <source>
        <dbReference type="PROSITE" id="PS51178"/>
    </source>
</evidence>